<evidence type="ECO:0008006" key="3">
    <source>
        <dbReference type="Google" id="ProtNLM"/>
    </source>
</evidence>
<evidence type="ECO:0000313" key="1">
    <source>
        <dbReference type="EMBL" id="TLF72456.1"/>
    </source>
</evidence>
<protein>
    <recommendedName>
        <fullName evidence="3">ATP-dependent DNA ligase family profile domain-containing protein</fullName>
    </recommendedName>
</protein>
<accession>A0A5R8NA03</accession>
<gene>
    <name evidence="1" type="ORF">FEK34_29325</name>
</gene>
<organism evidence="1 2">
    <name type="scientific">Nocardia cyriacigeorgica</name>
    <dbReference type="NCBI Taxonomy" id="135487"/>
    <lineage>
        <taxon>Bacteria</taxon>
        <taxon>Bacillati</taxon>
        <taxon>Actinomycetota</taxon>
        <taxon>Actinomycetes</taxon>
        <taxon>Mycobacteriales</taxon>
        <taxon>Nocardiaceae</taxon>
        <taxon>Nocardia</taxon>
    </lineage>
</organism>
<comment type="caution">
    <text evidence="1">The sequence shown here is derived from an EMBL/GenBank/DDBJ whole genome shotgun (WGS) entry which is preliminary data.</text>
</comment>
<dbReference type="AlphaFoldDB" id="A0A5R8NA03"/>
<sequence>MIRGHLYGCNRRQITSSYLELAATLTELADGRELILDGAIIAQASTGARLRTCCNSGCMSCAAEQTAHRRGSVRLFLFDVLADSGNSLTAPLYLELRDRLHALEFTATPVQTHRAG</sequence>
<evidence type="ECO:0000313" key="2">
    <source>
        <dbReference type="Proteomes" id="UP000306378"/>
    </source>
</evidence>
<proteinExistence type="predicted"/>
<reference evidence="1 2" key="1">
    <citation type="submission" date="2019-05" db="EMBL/GenBank/DDBJ databases">
        <title>Genomes sequences of two Nocardia cyriacigeorgica environmental isolates, type strains Nocardia asteroides ATCC 19247 and Nocardia cyriacigeorgica DSM 44484.</title>
        <authorList>
            <person name="Vautrin F."/>
            <person name="Bergeron E."/>
            <person name="Dubost A."/>
            <person name="Abrouk D."/>
            <person name="Rodriguez Nava V."/>
            <person name="Pujic P."/>
        </authorList>
    </citation>
    <scope>NUCLEOTIDE SEQUENCE [LARGE SCALE GENOMIC DNA]</scope>
    <source>
        <strain evidence="1 2">EML 446</strain>
    </source>
</reference>
<name>A0A5R8NA03_9NOCA</name>
<dbReference type="EMBL" id="VBUT01000017">
    <property type="protein sequence ID" value="TLF72456.1"/>
    <property type="molecule type" value="Genomic_DNA"/>
</dbReference>
<dbReference type="Gene3D" id="3.30.470.30">
    <property type="entry name" value="DNA ligase/mRNA capping enzyme"/>
    <property type="match status" value="1"/>
</dbReference>
<dbReference type="Proteomes" id="UP000306378">
    <property type="component" value="Unassembled WGS sequence"/>
</dbReference>
<dbReference type="RefSeq" id="WP_138453205.1">
    <property type="nucleotide sequence ID" value="NZ_JADLQD010000008.1"/>
</dbReference>